<dbReference type="InterPro" id="IPR004655">
    <property type="entry name" value="FabH"/>
</dbReference>
<accession>A0A9D0ZGX2</accession>
<evidence type="ECO:0000313" key="12">
    <source>
        <dbReference type="EMBL" id="HIQ80006.1"/>
    </source>
</evidence>
<comment type="similarity">
    <text evidence="1 9">Belongs to the thiolase-like superfamily. FabH family.</text>
</comment>
<feature type="region of interest" description="ACP-binding" evidence="9">
    <location>
        <begin position="245"/>
        <end position="249"/>
    </location>
</feature>
<comment type="catalytic activity">
    <reaction evidence="9">
        <text>malonyl-[ACP] + acetyl-CoA + H(+) = 3-oxobutanoyl-[ACP] + CO2 + CoA</text>
        <dbReference type="Rhea" id="RHEA:12080"/>
        <dbReference type="Rhea" id="RHEA-COMP:9623"/>
        <dbReference type="Rhea" id="RHEA-COMP:9625"/>
        <dbReference type="ChEBI" id="CHEBI:15378"/>
        <dbReference type="ChEBI" id="CHEBI:16526"/>
        <dbReference type="ChEBI" id="CHEBI:57287"/>
        <dbReference type="ChEBI" id="CHEBI:57288"/>
        <dbReference type="ChEBI" id="CHEBI:78449"/>
        <dbReference type="ChEBI" id="CHEBI:78450"/>
        <dbReference type="EC" id="2.3.1.180"/>
    </reaction>
</comment>
<feature type="active site" evidence="9">
    <location>
        <position position="244"/>
    </location>
</feature>
<dbReference type="SUPFAM" id="SSF53901">
    <property type="entry name" value="Thiolase-like"/>
    <property type="match status" value="1"/>
</dbReference>
<evidence type="ECO:0000256" key="6">
    <source>
        <dbReference type="ARBA" id="ARBA00023098"/>
    </source>
</evidence>
<dbReference type="HAMAP" id="MF_01815">
    <property type="entry name" value="FabH"/>
    <property type="match status" value="1"/>
</dbReference>
<evidence type="ECO:0000313" key="13">
    <source>
        <dbReference type="Proteomes" id="UP000886787"/>
    </source>
</evidence>
<dbReference type="InterPro" id="IPR013751">
    <property type="entry name" value="ACP_syn_III_N"/>
</dbReference>
<evidence type="ECO:0000256" key="5">
    <source>
        <dbReference type="ARBA" id="ARBA00022832"/>
    </source>
</evidence>
<keyword evidence="5 9" id="KW-0276">Fatty acid metabolism</keyword>
<dbReference type="InterPro" id="IPR016039">
    <property type="entry name" value="Thiolase-like"/>
</dbReference>
<keyword evidence="7 9" id="KW-0275">Fatty acid biosynthesis</keyword>
<evidence type="ECO:0000259" key="11">
    <source>
        <dbReference type="Pfam" id="PF08545"/>
    </source>
</evidence>
<comment type="subunit">
    <text evidence="9">Homodimer.</text>
</comment>
<feature type="domain" description="Beta-ketoacyl-[acyl-carrier-protein] synthase III C-terminal" evidence="10">
    <location>
        <begin position="229"/>
        <end position="317"/>
    </location>
</feature>
<gene>
    <name evidence="9" type="primary">fabH</name>
    <name evidence="12" type="ORF">IAD32_01815</name>
</gene>
<dbReference type="EMBL" id="DVFW01000013">
    <property type="protein sequence ID" value="HIQ80006.1"/>
    <property type="molecule type" value="Genomic_DNA"/>
</dbReference>
<evidence type="ECO:0000256" key="1">
    <source>
        <dbReference type="ARBA" id="ARBA00008642"/>
    </source>
</evidence>
<evidence type="ECO:0000256" key="4">
    <source>
        <dbReference type="ARBA" id="ARBA00022679"/>
    </source>
</evidence>
<reference evidence="12" key="2">
    <citation type="journal article" date="2021" name="PeerJ">
        <title>Extensive microbial diversity within the chicken gut microbiome revealed by metagenomics and culture.</title>
        <authorList>
            <person name="Gilroy R."/>
            <person name="Ravi A."/>
            <person name="Getino M."/>
            <person name="Pursley I."/>
            <person name="Horton D.L."/>
            <person name="Alikhan N.F."/>
            <person name="Baker D."/>
            <person name="Gharbi K."/>
            <person name="Hall N."/>
            <person name="Watson M."/>
            <person name="Adriaenssens E.M."/>
            <person name="Foster-Nyarko E."/>
            <person name="Jarju S."/>
            <person name="Secka A."/>
            <person name="Antonio M."/>
            <person name="Oren A."/>
            <person name="Chaudhuri R.R."/>
            <person name="La Ragione R."/>
            <person name="Hildebrand F."/>
            <person name="Pallen M.J."/>
        </authorList>
    </citation>
    <scope>NUCLEOTIDE SEQUENCE</scope>
    <source>
        <strain evidence="12">ChiSjej1B19-3389</strain>
    </source>
</reference>
<dbReference type="GO" id="GO:0005737">
    <property type="term" value="C:cytoplasm"/>
    <property type="evidence" value="ECO:0007669"/>
    <property type="project" value="UniProtKB-SubCell"/>
</dbReference>
<comment type="subcellular location">
    <subcellularLocation>
        <location evidence="9">Cytoplasm</location>
    </subcellularLocation>
</comment>
<dbReference type="Pfam" id="PF08541">
    <property type="entry name" value="ACP_syn_III_C"/>
    <property type="match status" value="1"/>
</dbReference>
<dbReference type="GO" id="GO:0004315">
    <property type="term" value="F:3-oxoacyl-[acyl-carrier-protein] synthase activity"/>
    <property type="evidence" value="ECO:0007669"/>
    <property type="project" value="InterPro"/>
</dbReference>
<dbReference type="NCBIfam" id="TIGR00747">
    <property type="entry name" value="fabH"/>
    <property type="match status" value="1"/>
</dbReference>
<dbReference type="GO" id="GO:0006633">
    <property type="term" value="P:fatty acid biosynthetic process"/>
    <property type="evidence" value="ECO:0007669"/>
    <property type="project" value="UniProtKB-UniRule"/>
</dbReference>
<dbReference type="PANTHER" id="PTHR43091">
    <property type="entry name" value="3-OXOACYL-[ACYL-CARRIER-PROTEIN] SYNTHASE"/>
    <property type="match status" value="1"/>
</dbReference>
<protein>
    <recommendedName>
        <fullName evidence="9">Beta-ketoacyl-[acyl-carrier-protein] synthase III</fullName>
        <shortName evidence="9">Beta-ketoacyl-ACP synthase III</shortName>
        <shortName evidence="9">KAS III</shortName>
        <ecNumber evidence="9">2.3.1.180</ecNumber>
    </recommendedName>
    <alternativeName>
        <fullName evidence="9">3-oxoacyl-[acyl-carrier-protein] synthase 3</fullName>
    </alternativeName>
    <alternativeName>
        <fullName evidence="9">3-oxoacyl-[acyl-carrier-protein] synthase III</fullName>
    </alternativeName>
</protein>
<dbReference type="EC" id="2.3.1.180" evidence="9"/>
<keyword evidence="6 9" id="KW-0443">Lipid metabolism</keyword>
<keyword evidence="4 9" id="KW-0808">Transferase</keyword>
<reference evidence="12" key="1">
    <citation type="submission" date="2020-10" db="EMBL/GenBank/DDBJ databases">
        <authorList>
            <person name="Gilroy R."/>
        </authorList>
    </citation>
    <scope>NUCLEOTIDE SEQUENCE</scope>
    <source>
        <strain evidence="12">ChiSjej1B19-3389</strain>
    </source>
</reference>
<evidence type="ECO:0000259" key="10">
    <source>
        <dbReference type="Pfam" id="PF08541"/>
    </source>
</evidence>
<dbReference type="Proteomes" id="UP000886787">
    <property type="component" value="Unassembled WGS sequence"/>
</dbReference>
<evidence type="ECO:0000256" key="8">
    <source>
        <dbReference type="ARBA" id="ARBA00023315"/>
    </source>
</evidence>
<evidence type="ECO:0000256" key="9">
    <source>
        <dbReference type="HAMAP-Rule" id="MF_01815"/>
    </source>
</evidence>
<feature type="domain" description="Beta-ketoacyl-[acyl-carrier-protein] synthase III N-terminal" evidence="11">
    <location>
        <begin position="104"/>
        <end position="171"/>
    </location>
</feature>
<sequence length="319" mass="34593">MSFRITGTGKFVPEYILTNEEISTMVDTSDEWIRKRSGIHERHVCTTETITDICVGAAKNALENANITAQQLDLIICATLRGEYITPSQACVVQKELGASCPAFDINGACSGFMYALDVAAGFFARDRVQRVLVIAADNLSNITDWKDRSTCVLFGDGGGAVVLEKGDALKSICLTAKGDTDVLYAPHGENTSPFYKHPSYRPVLHMDGPEVYKFAVTAMVRGLKDAIAQAGLTQDAIDHVIPHQANTRIIDTAVSRLQIPAERYIKNIAHYGNTSASCMPMALDDAHRSGRLKKGDLIAMCAFGAGLTTGSCVLRWDI</sequence>
<organism evidence="12 13">
    <name type="scientific">Candidatus Scatavimonas merdigallinarum</name>
    <dbReference type="NCBI Taxonomy" id="2840914"/>
    <lineage>
        <taxon>Bacteria</taxon>
        <taxon>Bacillati</taxon>
        <taxon>Bacillota</taxon>
        <taxon>Clostridia</taxon>
        <taxon>Eubacteriales</taxon>
        <taxon>Oscillospiraceae</taxon>
        <taxon>Oscillospiraceae incertae sedis</taxon>
        <taxon>Candidatus Scatavimonas</taxon>
    </lineage>
</organism>
<dbReference type="NCBIfam" id="NF006829">
    <property type="entry name" value="PRK09352.1"/>
    <property type="match status" value="1"/>
</dbReference>
<keyword evidence="8 9" id="KW-0012">Acyltransferase</keyword>
<feature type="active site" evidence="9">
    <location>
        <position position="110"/>
    </location>
</feature>
<comment type="domain">
    <text evidence="9">The last Arg residue of the ACP-binding site is essential for the weak association between ACP/AcpP and FabH.</text>
</comment>
<evidence type="ECO:0000256" key="2">
    <source>
        <dbReference type="ARBA" id="ARBA00022490"/>
    </source>
</evidence>
<dbReference type="PANTHER" id="PTHR43091:SF2">
    <property type="entry name" value="BETA-KETOACYL-[ACYL-CARRIER-PROTEIN] SYNTHASE III 2"/>
    <property type="match status" value="1"/>
</dbReference>
<dbReference type="InterPro" id="IPR013747">
    <property type="entry name" value="ACP_syn_III_C"/>
</dbReference>
<comment type="function">
    <text evidence="9">Catalyzes the condensation reaction of fatty acid synthesis by the addition to an acyl acceptor of two carbons from malonyl-ACP. Catalyzes the first condensation reaction which initiates fatty acid synthesis and may therefore play a role in governing the total rate of fatty acid production. Possesses both acetoacetyl-ACP synthase and acetyl transacylase activities. Its substrate specificity determines the biosynthesis of branched-chain and/or straight-chain of fatty acids.</text>
</comment>
<evidence type="ECO:0000256" key="3">
    <source>
        <dbReference type="ARBA" id="ARBA00022516"/>
    </source>
</evidence>
<keyword evidence="9" id="KW-0511">Multifunctional enzyme</keyword>
<dbReference type="Gene3D" id="3.40.47.10">
    <property type="match status" value="1"/>
</dbReference>
<comment type="caution">
    <text evidence="12">The sequence shown here is derived from an EMBL/GenBank/DDBJ whole genome shotgun (WGS) entry which is preliminary data.</text>
</comment>
<keyword evidence="3 9" id="KW-0444">Lipid biosynthesis</keyword>
<dbReference type="CDD" id="cd00830">
    <property type="entry name" value="KAS_III"/>
    <property type="match status" value="1"/>
</dbReference>
<keyword evidence="2 9" id="KW-0963">Cytoplasm</keyword>
<proteinExistence type="inferred from homology"/>
<dbReference type="Pfam" id="PF08545">
    <property type="entry name" value="ACP_syn_III"/>
    <property type="match status" value="1"/>
</dbReference>
<dbReference type="GO" id="GO:0033818">
    <property type="term" value="F:beta-ketoacyl-acyl-carrier-protein synthase III activity"/>
    <property type="evidence" value="ECO:0007669"/>
    <property type="project" value="UniProtKB-UniRule"/>
</dbReference>
<dbReference type="AlphaFoldDB" id="A0A9D0ZGX2"/>
<name>A0A9D0ZGX2_9FIRM</name>
<feature type="active site" evidence="9">
    <location>
        <position position="274"/>
    </location>
</feature>
<comment type="pathway">
    <text evidence="9">Lipid metabolism; fatty acid biosynthesis.</text>
</comment>
<evidence type="ECO:0000256" key="7">
    <source>
        <dbReference type="ARBA" id="ARBA00023160"/>
    </source>
</evidence>